<dbReference type="Proteomes" id="UP000799324">
    <property type="component" value="Unassembled WGS sequence"/>
</dbReference>
<accession>A0A6A6SWB9</accession>
<dbReference type="InterPro" id="IPR036291">
    <property type="entry name" value="NAD(P)-bd_dom_sf"/>
</dbReference>
<dbReference type="AlphaFoldDB" id="A0A6A6SWB9"/>
<evidence type="ECO:0000313" key="3">
    <source>
        <dbReference type="EMBL" id="KAF2652016.1"/>
    </source>
</evidence>
<keyword evidence="4" id="KW-1185">Reference proteome</keyword>
<feature type="domain" description="Gfo/Idh/MocA-like oxidoreductase N-terminal" evidence="1">
    <location>
        <begin position="27"/>
        <end position="138"/>
    </location>
</feature>
<reference evidence="3" key="1">
    <citation type="journal article" date="2020" name="Stud. Mycol.">
        <title>101 Dothideomycetes genomes: a test case for predicting lifestyles and emergence of pathogens.</title>
        <authorList>
            <person name="Haridas S."/>
            <person name="Albert R."/>
            <person name="Binder M."/>
            <person name="Bloem J."/>
            <person name="Labutti K."/>
            <person name="Salamov A."/>
            <person name="Andreopoulos B."/>
            <person name="Baker S."/>
            <person name="Barry K."/>
            <person name="Bills G."/>
            <person name="Bluhm B."/>
            <person name="Cannon C."/>
            <person name="Castanera R."/>
            <person name="Culley D."/>
            <person name="Daum C."/>
            <person name="Ezra D."/>
            <person name="Gonzalez J."/>
            <person name="Henrissat B."/>
            <person name="Kuo A."/>
            <person name="Liang C."/>
            <person name="Lipzen A."/>
            <person name="Lutzoni F."/>
            <person name="Magnuson J."/>
            <person name="Mondo S."/>
            <person name="Nolan M."/>
            <person name="Ohm R."/>
            <person name="Pangilinan J."/>
            <person name="Park H.-J."/>
            <person name="Ramirez L."/>
            <person name="Alfaro M."/>
            <person name="Sun H."/>
            <person name="Tritt A."/>
            <person name="Yoshinaga Y."/>
            <person name="Zwiers L.-H."/>
            <person name="Turgeon B."/>
            <person name="Goodwin S."/>
            <person name="Spatafora J."/>
            <person name="Crous P."/>
            <person name="Grigoriev I."/>
        </authorList>
    </citation>
    <scope>NUCLEOTIDE SEQUENCE</scope>
    <source>
        <strain evidence="3">CBS 122681</strain>
    </source>
</reference>
<dbReference type="Pfam" id="PF22685">
    <property type="entry name" value="Gal80p_C-like"/>
    <property type="match status" value="1"/>
</dbReference>
<gene>
    <name evidence="3" type="ORF">K491DRAFT_695999</name>
</gene>
<dbReference type="Gene3D" id="3.40.50.720">
    <property type="entry name" value="NAD(P)-binding Rossmann-like Domain"/>
    <property type="match status" value="1"/>
</dbReference>
<sequence>MSSPRQPLRTALIGLSSSAVTSWAAGAHLPNLLTPAGKSKYAISALLNSSVDAAKAAIKVYDLPPSTKAYGSPEDLAKDPDIDVVICNTRVDKHYETILPSIRAGKDVYVEWPIASNLTHIDELVQAAKQSGSRVAVGLQGRWQPPLIKIREILHEQKLGKVLSVEVRAFGGTIGREILPSGLKYFADRKIGGNPITIGFAHLFDSVLSTVGDIDPGSVHTKLQLQRPDIRIRDPESGKIVETITSTVPDLLSLHGSLKKAPHTASAATLSLFFRRGGPFPGTPALTLSIALEKGEIRYVVPSGLALMSAKPDEPVTITIHNFDTDKTEDVPWEYTSEQKEVNDRAKGVLTCLYAFADGLDAATRNEEGERGWVSLEDAADRARLIESFLKRWEESGAQ</sequence>
<dbReference type="PANTHER" id="PTHR43708:SF1">
    <property type="entry name" value="GALACTOSE_LACTOSE METABOLISM REGULATORY PROTEIN GAL80"/>
    <property type="match status" value="1"/>
</dbReference>
<name>A0A6A6SWB9_9PLEO</name>
<evidence type="ECO:0000259" key="2">
    <source>
        <dbReference type="Pfam" id="PF22685"/>
    </source>
</evidence>
<evidence type="ECO:0000313" key="4">
    <source>
        <dbReference type="Proteomes" id="UP000799324"/>
    </source>
</evidence>
<dbReference type="GO" id="GO:0000166">
    <property type="term" value="F:nucleotide binding"/>
    <property type="evidence" value="ECO:0007669"/>
    <property type="project" value="InterPro"/>
</dbReference>
<proteinExistence type="predicted"/>
<dbReference type="InterPro" id="IPR000683">
    <property type="entry name" value="Gfo/Idh/MocA-like_OxRdtase_N"/>
</dbReference>
<organism evidence="3 4">
    <name type="scientific">Lophiostoma macrostomum CBS 122681</name>
    <dbReference type="NCBI Taxonomy" id="1314788"/>
    <lineage>
        <taxon>Eukaryota</taxon>
        <taxon>Fungi</taxon>
        <taxon>Dikarya</taxon>
        <taxon>Ascomycota</taxon>
        <taxon>Pezizomycotina</taxon>
        <taxon>Dothideomycetes</taxon>
        <taxon>Pleosporomycetidae</taxon>
        <taxon>Pleosporales</taxon>
        <taxon>Lophiostomataceae</taxon>
        <taxon>Lophiostoma</taxon>
    </lineage>
</organism>
<dbReference type="SUPFAM" id="SSF51735">
    <property type="entry name" value="NAD(P)-binding Rossmann-fold domains"/>
    <property type="match status" value="1"/>
</dbReference>
<dbReference type="SUPFAM" id="SSF55347">
    <property type="entry name" value="Glyceraldehyde-3-phosphate dehydrogenase-like, C-terminal domain"/>
    <property type="match status" value="1"/>
</dbReference>
<protein>
    <submittedName>
        <fullName evidence="3">Putative oxidoreductase</fullName>
    </submittedName>
</protein>
<dbReference type="OrthoDB" id="446809at2759"/>
<evidence type="ECO:0000259" key="1">
    <source>
        <dbReference type="Pfam" id="PF01408"/>
    </source>
</evidence>
<dbReference type="InterPro" id="IPR051317">
    <property type="entry name" value="Gfo/Idh/MocA_oxidoreduct"/>
</dbReference>
<dbReference type="EMBL" id="MU004412">
    <property type="protein sequence ID" value="KAF2652016.1"/>
    <property type="molecule type" value="Genomic_DNA"/>
</dbReference>
<feature type="domain" description="Gal80p-like C-terminal" evidence="2">
    <location>
        <begin position="145"/>
        <end position="298"/>
    </location>
</feature>
<dbReference type="Pfam" id="PF01408">
    <property type="entry name" value="GFO_IDH_MocA"/>
    <property type="match status" value="1"/>
</dbReference>
<dbReference type="PANTHER" id="PTHR43708">
    <property type="entry name" value="CONSERVED EXPRESSED OXIDOREDUCTASE (EUROFUNG)"/>
    <property type="match status" value="1"/>
</dbReference>
<dbReference type="Gene3D" id="3.30.360.10">
    <property type="entry name" value="Dihydrodipicolinate Reductase, domain 2"/>
    <property type="match status" value="1"/>
</dbReference>
<dbReference type="InterPro" id="IPR055080">
    <property type="entry name" value="Gal80p-like_C"/>
</dbReference>